<dbReference type="AlphaFoldDB" id="A0AB34JUH1"/>
<accession>A0AB34JUH1</accession>
<evidence type="ECO:0000313" key="3">
    <source>
        <dbReference type="Proteomes" id="UP001515480"/>
    </source>
</evidence>
<reference evidence="2 3" key="1">
    <citation type="journal article" date="2024" name="Science">
        <title>Giant polyketide synthase enzymes in the biosynthesis of giant marine polyether toxins.</title>
        <authorList>
            <person name="Fallon T.R."/>
            <person name="Shende V.V."/>
            <person name="Wierzbicki I.H."/>
            <person name="Pendleton A.L."/>
            <person name="Watervoot N.F."/>
            <person name="Auber R.P."/>
            <person name="Gonzalez D.J."/>
            <person name="Wisecaver J.H."/>
            <person name="Moore B.S."/>
        </authorList>
    </citation>
    <scope>NUCLEOTIDE SEQUENCE [LARGE SCALE GENOMIC DNA]</scope>
    <source>
        <strain evidence="2 3">12B1</strain>
    </source>
</reference>
<sequence>MLAPLKLGKALHYRSNVTAVLRVLLRERAFQWDADGKRLWHPGYNGVLEYQEPVGGSLMPKTLKQKAPAPKRASGAGAGVVPLGDATNGATRAAAPPPAAAVVDAEDAAAACVTPQPLLLATAAKSDLLVGRGGNRVGTGFGNVAEPLRAVCCAEQTKLDALWVWSSNHGRMCGAPLWRVHSETASWGCHAVGEVNAFRLVCEKCDAAFNWSSAAPLPGAPSSATAAAAPTAAASSPPAQGAPAGVEGGAAAAAATEEQPEPEPLNVDEVRSAFLEALKHQRRVRTEYSLTVVAKEIGSVGQSALSKFIGGAVSRPDTLRAIATWVEKNAPAPALTTEDLARPRDYWFNTRRLIHLQLAGVCSSSPSSACPCLTPRPRPS</sequence>
<keyword evidence="3" id="KW-1185">Reference proteome</keyword>
<evidence type="ECO:0000313" key="2">
    <source>
        <dbReference type="EMBL" id="KAL1525364.1"/>
    </source>
</evidence>
<dbReference type="Proteomes" id="UP001515480">
    <property type="component" value="Unassembled WGS sequence"/>
</dbReference>
<feature type="compositionally biased region" description="Low complexity" evidence="1">
    <location>
        <begin position="220"/>
        <end position="257"/>
    </location>
</feature>
<protein>
    <submittedName>
        <fullName evidence="2">Uncharacterized protein</fullName>
    </submittedName>
</protein>
<evidence type="ECO:0000256" key="1">
    <source>
        <dbReference type="SAM" id="MobiDB-lite"/>
    </source>
</evidence>
<comment type="caution">
    <text evidence="2">The sequence shown here is derived from an EMBL/GenBank/DDBJ whole genome shotgun (WGS) entry which is preliminary data.</text>
</comment>
<organism evidence="2 3">
    <name type="scientific">Prymnesium parvum</name>
    <name type="common">Toxic golden alga</name>
    <dbReference type="NCBI Taxonomy" id="97485"/>
    <lineage>
        <taxon>Eukaryota</taxon>
        <taxon>Haptista</taxon>
        <taxon>Haptophyta</taxon>
        <taxon>Prymnesiophyceae</taxon>
        <taxon>Prymnesiales</taxon>
        <taxon>Prymnesiaceae</taxon>
        <taxon>Prymnesium</taxon>
    </lineage>
</organism>
<feature type="region of interest" description="Disordered" evidence="1">
    <location>
        <begin position="220"/>
        <end position="267"/>
    </location>
</feature>
<gene>
    <name evidence="2" type="ORF">AB1Y20_020224</name>
</gene>
<name>A0AB34JUH1_PRYPA</name>
<dbReference type="EMBL" id="JBGBPQ010000004">
    <property type="protein sequence ID" value="KAL1525364.1"/>
    <property type="molecule type" value="Genomic_DNA"/>
</dbReference>
<proteinExistence type="predicted"/>